<dbReference type="Pfam" id="PF12724">
    <property type="entry name" value="Flavodoxin_5"/>
    <property type="match status" value="1"/>
</dbReference>
<dbReference type="Proteomes" id="UP000486601">
    <property type="component" value="Unassembled WGS sequence"/>
</dbReference>
<dbReference type="PROSITE" id="PS51379">
    <property type="entry name" value="4FE4S_FER_2"/>
    <property type="match status" value="2"/>
</dbReference>
<dbReference type="SUPFAM" id="SSF52218">
    <property type="entry name" value="Flavoproteins"/>
    <property type="match status" value="1"/>
</dbReference>
<dbReference type="InterPro" id="IPR029039">
    <property type="entry name" value="Flavoprotein-like_sf"/>
</dbReference>
<sequence>MVGIYFSGTGNTRYCVKKFLKELDNECDMYSIEDKQVISAIKENKTILFAYPIQYSNLAKIVKDFINKNSHLWQAKNIFIIATMGLFSGDGAGLSARLFKKYGANIIGGLHLKMPDCIGDVKALKKTLEANKLIVHQAEAKIKDSVLKLKDGKPTREGLNIWYHIAGLFGQRLYFYNKTKEYTNKLKIDKDKCVGCGKCVTLCPMGNLKIENKKAINGGRCTMCYRCVSSCSKQSITLIGKEVFEQCSIDKYI</sequence>
<accession>A0A7X5P9L6</accession>
<dbReference type="EMBL" id="SXCS01000004">
    <property type="protein sequence ID" value="NFR61359.1"/>
    <property type="molecule type" value="Genomic_DNA"/>
</dbReference>
<gene>
    <name evidence="6" type="ORF">FDF70_07620</name>
</gene>
<name>A0A7X5P9L6_CLOSG</name>
<dbReference type="InterPro" id="IPR017900">
    <property type="entry name" value="4Fe4S_Fe_S_CS"/>
</dbReference>
<reference evidence="6 7" key="1">
    <citation type="submission" date="2019-04" db="EMBL/GenBank/DDBJ databases">
        <title>Genome sequencing of Clostridium botulinum Groups I-IV and Clostridium butyricum.</title>
        <authorList>
            <person name="Brunt J."/>
            <person name="Van Vliet A.H.M."/>
            <person name="Stringer S.C."/>
            <person name="Carter A.T."/>
            <person name="Peck M.W."/>
        </authorList>
    </citation>
    <scope>NUCLEOTIDE SEQUENCE [LARGE SCALE GENOMIC DNA]</scope>
    <source>
        <strain evidence="6 7">IFR 18/108</strain>
    </source>
</reference>
<dbReference type="SUPFAM" id="SSF54862">
    <property type="entry name" value="4Fe-4S ferredoxins"/>
    <property type="match status" value="1"/>
</dbReference>
<keyword evidence="2" id="KW-0479">Metal-binding</keyword>
<dbReference type="RefSeq" id="WP_040108449.1">
    <property type="nucleotide sequence ID" value="NZ_CP082943.1"/>
</dbReference>
<dbReference type="GO" id="GO:0051539">
    <property type="term" value="F:4 iron, 4 sulfur cluster binding"/>
    <property type="evidence" value="ECO:0007669"/>
    <property type="project" value="UniProtKB-KW"/>
</dbReference>
<proteinExistence type="predicted"/>
<keyword evidence="3" id="KW-0408">Iron</keyword>
<evidence type="ECO:0000313" key="7">
    <source>
        <dbReference type="Proteomes" id="UP000486601"/>
    </source>
</evidence>
<evidence type="ECO:0000256" key="4">
    <source>
        <dbReference type="ARBA" id="ARBA00023014"/>
    </source>
</evidence>
<comment type="caution">
    <text evidence="6">The sequence shown here is derived from an EMBL/GenBank/DDBJ whole genome shotgun (WGS) entry which is preliminary data.</text>
</comment>
<dbReference type="InterPro" id="IPR050572">
    <property type="entry name" value="Fe-S_Ferredoxin"/>
</dbReference>
<dbReference type="InterPro" id="IPR017896">
    <property type="entry name" value="4Fe4S_Fe-S-bd"/>
</dbReference>
<evidence type="ECO:0000313" key="6">
    <source>
        <dbReference type="EMBL" id="NFR61359.1"/>
    </source>
</evidence>
<dbReference type="InterPro" id="IPR047964">
    <property type="entry name" value="EFR1-like"/>
</dbReference>
<feature type="domain" description="4Fe-4S ferredoxin-type" evidence="5">
    <location>
        <begin position="184"/>
        <end position="213"/>
    </location>
</feature>
<evidence type="ECO:0000256" key="3">
    <source>
        <dbReference type="ARBA" id="ARBA00023004"/>
    </source>
</evidence>
<dbReference type="Gene3D" id="3.30.70.20">
    <property type="match status" value="1"/>
</dbReference>
<evidence type="ECO:0000256" key="1">
    <source>
        <dbReference type="ARBA" id="ARBA00022485"/>
    </source>
</evidence>
<dbReference type="PROSITE" id="PS00198">
    <property type="entry name" value="4FE4S_FER_1"/>
    <property type="match status" value="1"/>
</dbReference>
<dbReference type="AlphaFoldDB" id="A0A7X5P9L6"/>
<dbReference type="NCBIfam" id="NF038196">
    <property type="entry name" value="ferrodoxin_EFR1"/>
    <property type="match status" value="1"/>
</dbReference>
<protein>
    <submittedName>
        <fullName evidence="6">4Fe-4S dicluster domain-containing protein</fullName>
    </submittedName>
</protein>
<evidence type="ECO:0000259" key="5">
    <source>
        <dbReference type="PROSITE" id="PS51379"/>
    </source>
</evidence>
<organism evidence="6 7">
    <name type="scientific">Clostridium sporogenes</name>
    <dbReference type="NCBI Taxonomy" id="1509"/>
    <lineage>
        <taxon>Bacteria</taxon>
        <taxon>Bacillati</taxon>
        <taxon>Bacillota</taxon>
        <taxon>Clostridia</taxon>
        <taxon>Eubacteriales</taxon>
        <taxon>Clostridiaceae</taxon>
        <taxon>Clostridium</taxon>
    </lineage>
</organism>
<dbReference type="PANTHER" id="PTHR43687:SF1">
    <property type="entry name" value="FERREDOXIN III"/>
    <property type="match status" value="1"/>
</dbReference>
<dbReference type="GO" id="GO:0046872">
    <property type="term" value="F:metal ion binding"/>
    <property type="evidence" value="ECO:0007669"/>
    <property type="project" value="UniProtKB-KW"/>
</dbReference>
<feature type="domain" description="4Fe-4S ferredoxin-type" evidence="5">
    <location>
        <begin position="216"/>
        <end position="241"/>
    </location>
</feature>
<keyword evidence="4" id="KW-0411">Iron-sulfur</keyword>
<dbReference type="Gene3D" id="3.40.50.360">
    <property type="match status" value="1"/>
</dbReference>
<dbReference type="InterPro" id="IPR026816">
    <property type="entry name" value="Flavodoxin_dom"/>
</dbReference>
<dbReference type="Pfam" id="PF13237">
    <property type="entry name" value="Fer4_10"/>
    <property type="match status" value="1"/>
</dbReference>
<dbReference type="PANTHER" id="PTHR43687">
    <property type="entry name" value="ADENYLYLSULFATE REDUCTASE, BETA SUBUNIT"/>
    <property type="match status" value="1"/>
</dbReference>
<keyword evidence="1" id="KW-0004">4Fe-4S</keyword>
<evidence type="ECO:0000256" key="2">
    <source>
        <dbReference type="ARBA" id="ARBA00022723"/>
    </source>
</evidence>